<name>A0A3L9YJL2_9RHOB</name>
<gene>
    <name evidence="2" type="ORF">D9R08_04855</name>
</gene>
<evidence type="ECO:0000313" key="2">
    <source>
        <dbReference type="EMBL" id="RMA42980.1"/>
    </source>
</evidence>
<sequence>MNFQGEIMTRRTAQFTFSTYPADALTVSTGANEGDAIGLMKDVVPGDYYRLSRQANMASLAICEGPKGQEVADASQLGRPGDGVTLDLCHTLMAPEGKMVELLLLTIWSDAKTSRHVLPLTTLQIATDYELVTSEIESAPRRFADIASVSFLAGTHLTMANGVQKPVEALVVGDRVLTRDNGPQEIRWIGQQTMRTTGALAPIRITEGTLNTARDLRLSPHHRLFIWQRNDEVGTGRAEVMVKAGYLVDGATVVQEEGGHEDTYHILFDGHEIIYAEGIAVESLLVTSQTRAALPEDLDIAPSDADRLNASEIELSKTVLDKQGDVIDRLTRASKGVLRDD</sequence>
<organism evidence="2 3">
    <name type="scientific">Rhodophyticola porphyridii</name>
    <dbReference type="NCBI Taxonomy" id="1852017"/>
    <lineage>
        <taxon>Bacteria</taxon>
        <taxon>Pseudomonadati</taxon>
        <taxon>Pseudomonadota</taxon>
        <taxon>Alphaproteobacteria</taxon>
        <taxon>Rhodobacterales</taxon>
        <taxon>Roseobacteraceae</taxon>
        <taxon>Rhodophyticola</taxon>
    </lineage>
</organism>
<dbReference type="Gene3D" id="2.170.16.10">
    <property type="entry name" value="Hedgehog/Intein (Hint) domain"/>
    <property type="match status" value="1"/>
</dbReference>
<accession>A0A3L9YJL2</accession>
<comment type="caution">
    <text evidence="2">The sequence shown here is derived from an EMBL/GenBank/DDBJ whole genome shotgun (WGS) entry which is preliminary data.</text>
</comment>
<reference evidence="2 3" key="1">
    <citation type="submission" date="2018-10" db="EMBL/GenBank/DDBJ databases">
        <authorList>
            <person name="Jung H.S."/>
            <person name="Jeon C.O."/>
        </authorList>
    </citation>
    <scope>NUCLEOTIDE SEQUENCE [LARGE SCALE GENOMIC DNA]</scope>
    <source>
        <strain evidence="2 3">MA-7-27</strain>
    </source>
</reference>
<dbReference type="Pfam" id="PF13403">
    <property type="entry name" value="Hint_2"/>
    <property type="match status" value="1"/>
</dbReference>
<dbReference type="EMBL" id="RCNT01000002">
    <property type="protein sequence ID" value="RMA42980.1"/>
    <property type="molecule type" value="Genomic_DNA"/>
</dbReference>
<dbReference type="Proteomes" id="UP000281343">
    <property type="component" value="Unassembled WGS sequence"/>
</dbReference>
<dbReference type="InterPro" id="IPR028992">
    <property type="entry name" value="Hedgehog/Intein_dom"/>
</dbReference>
<protein>
    <recommendedName>
        <fullName evidence="1">Hedgehog/Intein (Hint) domain-containing protein</fullName>
    </recommendedName>
</protein>
<evidence type="ECO:0000313" key="3">
    <source>
        <dbReference type="Proteomes" id="UP000281343"/>
    </source>
</evidence>
<dbReference type="InterPro" id="IPR036844">
    <property type="entry name" value="Hint_dom_sf"/>
</dbReference>
<dbReference type="AlphaFoldDB" id="A0A3L9YJL2"/>
<feature type="domain" description="Hedgehog/Intein (Hint)" evidence="1">
    <location>
        <begin position="150"/>
        <end position="286"/>
    </location>
</feature>
<proteinExistence type="predicted"/>
<evidence type="ECO:0000259" key="1">
    <source>
        <dbReference type="Pfam" id="PF13403"/>
    </source>
</evidence>
<dbReference type="SUPFAM" id="SSF51294">
    <property type="entry name" value="Hedgehog/intein (Hint) domain"/>
    <property type="match status" value="1"/>
</dbReference>
<keyword evidence="3" id="KW-1185">Reference proteome</keyword>